<dbReference type="EMBL" id="QJPH01000277">
    <property type="protein sequence ID" value="PZN80818.1"/>
    <property type="molecule type" value="Genomic_DNA"/>
</dbReference>
<reference evidence="3 4" key="1">
    <citation type="journal article" date="2018" name="Aquat. Microb. Ecol.">
        <title>Gammaproteobacterial methanotrophs dominate.</title>
        <authorList>
            <person name="Rissanen A.J."/>
            <person name="Saarenheimo J."/>
            <person name="Tiirola M."/>
            <person name="Peura S."/>
            <person name="Aalto S.L."/>
            <person name="Karvinen A."/>
            <person name="Nykanen H."/>
        </authorList>
    </citation>
    <scope>NUCLEOTIDE SEQUENCE [LARGE SCALE GENOMIC DNA]</scope>
    <source>
        <strain evidence="3">AMbin10</strain>
    </source>
</reference>
<proteinExistence type="predicted"/>
<feature type="compositionally biased region" description="Polar residues" evidence="1">
    <location>
        <begin position="1"/>
        <end position="12"/>
    </location>
</feature>
<evidence type="ECO:0000256" key="1">
    <source>
        <dbReference type="SAM" id="MobiDB-lite"/>
    </source>
</evidence>
<dbReference type="InterPro" id="IPR007313">
    <property type="entry name" value="FxsA"/>
</dbReference>
<feature type="transmembrane region" description="Helical" evidence="2">
    <location>
        <begin position="57"/>
        <end position="81"/>
    </location>
</feature>
<protein>
    <recommendedName>
        <fullName evidence="5">Exlusion protein FxsA</fullName>
    </recommendedName>
</protein>
<evidence type="ECO:0000313" key="3">
    <source>
        <dbReference type="EMBL" id="PZN80818.1"/>
    </source>
</evidence>
<feature type="transmembrane region" description="Helical" evidence="2">
    <location>
        <begin position="87"/>
        <end position="107"/>
    </location>
</feature>
<dbReference type="AlphaFoldDB" id="A0A2W4RM03"/>
<feature type="region of interest" description="Disordered" evidence="1">
    <location>
        <begin position="1"/>
        <end position="23"/>
    </location>
</feature>
<evidence type="ECO:0008006" key="5">
    <source>
        <dbReference type="Google" id="ProtNLM"/>
    </source>
</evidence>
<dbReference type="Proteomes" id="UP000249396">
    <property type="component" value="Unassembled WGS sequence"/>
</dbReference>
<evidence type="ECO:0000256" key="2">
    <source>
        <dbReference type="SAM" id="Phobius"/>
    </source>
</evidence>
<name>A0A2W4RM03_9GAMM</name>
<keyword evidence="2" id="KW-1133">Transmembrane helix</keyword>
<organism evidence="3 4">
    <name type="scientific">Candidatus Methylumidiphilus alinenensis</name>
    <dbReference type="NCBI Taxonomy" id="2202197"/>
    <lineage>
        <taxon>Bacteria</taxon>
        <taxon>Pseudomonadati</taxon>
        <taxon>Pseudomonadota</taxon>
        <taxon>Gammaproteobacteria</taxon>
        <taxon>Methylococcales</taxon>
        <taxon>Candidatus Methylumidiphilus</taxon>
    </lineage>
</organism>
<sequence length="201" mass="22163">MLTQAARCSSTRNRAKDSAGSPIGQVDSTRQYFVSMNPRLYSLEYSDIFHHFKRSEVLMNIAQGLLLALLALPILEIYLLIQIGGLIGFLPTLLLLFGAAGLGTYLLQTQGWNTWMRLQQSLARGEIPANELVNGAVIVVGGALLLLPGFLSDVVGLFCLIPFTRRLIAAWVIKNRLGLRQATPPPTDEPKVIEGEFKRED</sequence>
<accession>A0A2W4RM03</accession>
<gene>
    <name evidence="3" type="ORF">DM484_09345</name>
</gene>
<dbReference type="Pfam" id="PF04186">
    <property type="entry name" value="FxsA"/>
    <property type="match status" value="1"/>
</dbReference>
<dbReference type="PANTHER" id="PTHR35335">
    <property type="entry name" value="UPF0716 PROTEIN FXSA"/>
    <property type="match status" value="1"/>
</dbReference>
<evidence type="ECO:0000313" key="4">
    <source>
        <dbReference type="Proteomes" id="UP000249396"/>
    </source>
</evidence>
<dbReference type="PANTHER" id="PTHR35335:SF1">
    <property type="entry name" value="UPF0716 PROTEIN FXSA"/>
    <property type="match status" value="1"/>
</dbReference>
<dbReference type="NCBIfam" id="NF008528">
    <property type="entry name" value="PRK11463.1-2"/>
    <property type="match status" value="1"/>
</dbReference>
<dbReference type="GO" id="GO:0016020">
    <property type="term" value="C:membrane"/>
    <property type="evidence" value="ECO:0007669"/>
    <property type="project" value="InterPro"/>
</dbReference>
<keyword evidence="2" id="KW-0472">Membrane</keyword>
<keyword evidence="2" id="KW-0812">Transmembrane</keyword>
<comment type="caution">
    <text evidence="3">The sequence shown here is derived from an EMBL/GenBank/DDBJ whole genome shotgun (WGS) entry which is preliminary data.</text>
</comment>